<dbReference type="RefSeq" id="WP_062276110.1">
    <property type="nucleotide sequence ID" value="NZ_LSYU01000066.1"/>
</dbReference>
<evidence type="ECO:0000256" key="1">
    <source>
        <dbReference type="ARBA" id="ARBA00004196"/>
    </source>
</evidence>
<dbReference type="Gene3D" id="1.10.287.470">
    <property type="entry name" value="Helix hairpin bin"/>
    <property type="match status" value="1"/>
</dbReference>
<protein>
    <submittedName>
        <fullName evidence="8">Efflux transporter periplasmic adaptor subunit</fullName>
    </submittedName>
</protein>
<dbReference type="InterPro" id="IPR058627">
    <property type="entry name" value="MdtA-like_C"/>
</dbReference>
<proteinExistence type="inferred from homology"/>
<feature type="domain" description="CusB-like beta-barrel" evidence="6">
    <location>
        <begin position="198"/>
        <end position="271"/>
    </location>
</feature>
<comment type="caution">
    <text evidence="8">The sequence shown here is derived from an EMBL/GenBank/DDBJ whole genome shotgun (WGS) entry which is preliminary data.</text>
</comment>
<keyword evidence="9" id="KW-1185">Reference proteome</keyword>
<dbReference type="EMBL" id="LSYU01000066">
    <property type="protein sequence ID" value="KXX64098.1"/>
    <property type="molecule type" value="Genomic_DNA"/>
</dbReference>
<evidence type="ECO:0000259" key="6">
    <source>
        <dbReference type="Pfam" id="PF25954"/>
    </source>
</evidence>
<dbReference type="InterPro" id="IPR006143">
    <property type="entry name" value="RND_pump_MFP"/>
</dbReference>
<dbReference type="PANTHER" id="PTHR30469">
    <property type="entry name" value="MULTIDRUG RESISTANCE PROTEIN MDTA"/>
    <property type="match status" value="1"/>
</dbReference>
<feature type="coiled-coil region" evidence="4">
    <location>
        <begin position="139"/>
        <end position="166"/>
    </location>
</feature>
<keyword evidence="3" id="KW-0813">Transport</keyword>
<keyword evidence="4" id="KW-0175">Coiled coil</keyword>
<organism evidence="8 9">
    <name type="scientific">Marichromatium gracile</name>
    <name type="common">Chromatium gracile</name>
    <dbReference type="NCBI Taxonomy" id="1048"/>
    <lineage>
        <taxon>Bacteria</taxon>
        <taxon>Pseudomonadati</taxon>
        <taxon>Pseudomonadota</taxon>
        <taxon>Gammaproteobacteria</taxon>
        <taxon>Chromatiales</taxon>
        <taxon>Chromatiaceae</taxon>
        <taxon>Marichromatium</taxon>
    </lineage>
</organism>
<dbReference type="Pfam" id="PF25917">
    <property type="entry name" value="BSH_RND"/>
    <property type="match status" value="1"/>
</dbReference>
<sequence length="368" mass="39929">MIARILTVLVALAALIGALAFFKYGQIAQEMAAFSQPRPATAVAAVSVDTTNWRPTLSGVGTVQAVQGVEVNSEVDGQVREILFESGAMVEAGQILLRLEDDVDRATLEGLKAAEQLAEIQLRRNRTLLRDRAVAQGDVDERAAQLDQARAEVKATEANIRKKTIRAPFAGQLGIRQVDLGQFLAAGTAIVSLQALDPVYVDYALPERHLAQLHAGQQVRVRVAAYPERVFEGRIQAIDPGIDQGTRNVRIRARFDNPDLALRPGMFTRVETLLPTQDAVLTLPREAITFNTYGDSVYRVVERDGQTLVERRQVTTGAVRGEEIVILDGLVAGDRVVLGGQVKLTNGQPVRVVDKPAQASTDAEGEAE</sequence>
<accession>A0ABR5VIQ6</accession>
<evidence type="ECO:0000259" key="5">
    <source>
        <dbReference type="Pfam" id="PF25917"/>
    </source>
</evidence>
<dbReference type="NCBIfam" id="TIGR01730">
    <property type="entry name" value="RND_mfp"/>
    <property type="match status" value="1"/>
</dbReference>
<dbReference type="InterPro" id="IPR058625">
    <property type="entry name" value="MdtA-like_BSH"/>
</dbReference>
<evidence type="ECO:0000313" key="8">
    <source>
        <dbReference type="EMBL" id="KXX64098.1"/>
    </source>
</evidence>
<dbReference type="SUPFAM" id="SSF111369">
    <property type="entry name" value="HlyD-like secretion proteins"/>
    <property type="match status" value="1"/>
</dbReference>
<dbReference type="Proteomes" id="UP000075766">
    <property type="component" value="Unassembled WGS sequence"/>
</dbReference>
<dbReference type="Pfam" id="PF25967">
    <property type="entry name" value="RND-MFP_C"/>
    <property type="match status" value="1"/>
</dbReference>
<dbReference type="InterPro" id="IPR058792">
    <property type="entry name" value="Beta-barrel_RND_2"/>
</dbReference>
<dbReference type="Gene3D" id="2.40.50.100">
    <property type="match status" value="1"/>
</dbReference>
<comment type="subcellular location">
    <subcellularLocation>
        <location evidence="1">Cell envelope</location>
    </subcellularLocation>
</comment>
<evidence type="ECO:0000313" key="9">
    <source>
        <dbReference type="Proteomes" id="UP000075766"/>
    </source>
</evidence>
<reference evidence="8 9" key="1">
    <citation type="submission" date="2016-02" db="EMBL/GenBank/DDBJ databases">
        <title>Genome sequence of Marichromatium gracile YL-28, a purple sulfur bacterium.</title>
        <authorList>
            <person name="Zhao C."/>
            <person name="Hong X."/>
            <person name="Chen S."/>
            <person name="Yang S."/>
        </authorList>
    </citation>
    <scope>NUCLEOTIDE SEQUENCE [LARGE SCALE GENOMIC DNA]</scope>
    <source>
        <strain evidence="8 9">YL28</strain>
    </source>
</reference>
<feature type="domain" description="Multidrug resistance protein MdtA-like C-terminal permuted SH3" evidence="7">
    <location>
        <begin position="280"/>
        <end position="340"/>
    </location>
</feature>
<dbReference type="Gene3D" id="2.40.420.20">
    <property type="match status" value="1"/>
</dbReference>
<gene>
    <name evidence="8" type="ORF">AY586_03240</name>
</gene>
<feature type="domain" description="Multidrug resistance protein MdtA-like barrel-sandwich hybrid" evidence="5">
    <location>
        <begin position="69"/>
        <end position="189"/>
    </location>
</feature>
<dbReference type="Gene3D" id="2.40.30.170">
    <property type="match status" value="1"/>
</dbReference>
<evidence type="ECO:0000259" key="7">
    <source>
        <dbReference type="Pfam" id="PF25967"/>
    </source>
</evidence>
<comment type="similarity">
    <text evidence="2">Belongs to the membrane fusion protein (MFP) (TC 8.A.1) family.</text>
</comment>
<dbReference type="PANTHER" id="PTHR30469:SF11">
    <property type="entry name" value="BLL4320 PROTEIN"/>
    <property type="match status" value="1"/>
</dbReference>
<dbReference type="Pfam" id="PF25954">
    <property type="entry name" value="Beta-barrel_RND_2"/>
    <property type="match status" value="1"/>
</dbReference>
<evidence type="ECO:0000256" key="2">
    <source>
        <dbReference type="ARBA" id="ARBA00009477"/>
    </source>
</evidence>
<name>A0ABR5VIQ6_MARGR</name>
<evidence type="ECO:0000256" key="4">
    <source>
        <dbReference type="SAM" id="Coils"/>
    </source>
</evidence>
<evidence type="ECO:0000256" key="3">
    <source>
        <dbReference type="ARBA" id="ARBA00022448"/>
    </source>
</evidence>